<comment type="caution">
    <text evidence="2">The sequence shown here is derived from an EMBL/GenBank/DDBJ whole genome shotgun (WGS) entry which is preliminary data.</text>
</comment>
<dbReference type="Proteomes" id="UP001438707">
    <property type="component" value="Unassembled WGS sequence"/>
</dbReference>
<evidence type="ECO:0000313" key="3">
    <source>
        <dbReference type="Proteomes" id="UP001438707"/>
    </source>
</evidence>
<protein>
    <submittedName>
        <fullName evidence="2">Uncharacterized protein</fullName>
    </submittedName>
</protein>
<dbReference type="EMBL" id="JALJOS010000002">
    <property type="protein sequence ID" value="KAK9843033.1"/>
    <property type="molecule type" value="Genomic_DNA"/>
</dbReference>
<proteinExistence type="predicted"/>
<name>A0AAW1SCD1_9CHLO</name>
<sequence length="355" mass="39423">MEPLTTLQAAQNITNRQGSQSRSAGQPPTSPTDEGVDTVWIYGSETFRRIVPGCRILFYSSHGGWQVGLVWQVKPDRHADPRRKRPLTWRVLADEIPPTNSPNVHQLNTGKVHWRLLQSPDTSALDFFGLTSFEDIIDGKYEHINMEASLGISARIDTERAAIPPIVTEAVEEEIHRIQDLQYLLSLPGCLPPHKRGELGATYAELVQAIQGDRHGDRQTSALTGPQVSTDLSSRLATPETSTTRDPLMLGLRQGGLSYQPGSVSGRQSERHSELSDEIELPDRELRRTGTSSQLSSLREQCAKSIDQLNSTFKSRVDELYFSDARSQLWDAVVVEYAASSAAIKEKYSGVAEYL</sequence>
<feature type="region of interest" description="Disordered" evidence="1">
    <location>
        <begin position="214"/>
        <end position="294"/>
    </location>
</feature>
<evidence type="ECO:0000256" key="1">
    <source>
        <dbReference type="SAM" id="MobiDB-lite"/>
    </source>
</evidence>
<reference evidence="2 3" key="1">
    <citation type="journal article" date="2024" name="Nat. Commun.">
        <title>Phylogenomics reveals the evolutionary origins of lichenization in chlorophyte algae.</title>
        <authorList>
            <person name="Puginier C."/>
            <person name="Libourel C."/>
            <person name="Otte J."/>
            <person name="Skaloud P."/>
            <person name="Haon M."/>
            <person name="Grisel S."/>
            <person name="Petersen M."/>
            <person name="Berrin J.G."/>
            <person name="Delaux P.M."/>
            <person name="Dal Grande F."/>
            <person name="Keller J."/>
        </authorList>
    </citation>
    <scope>NUCLEOTIDE SEQUENCE [LARGE SCALE GENOMIC DNA]</scope>
    <source>
        <strain evidence="2 3">SAG 2145</strain>
    </source>
</reference>
<feature type="compositionally biased region" description="Basic and acidic residues" evidence="1">
    <location>
        <begin position="268"/>
        <end position="288"/>
    </location>
</feature>
<feature type="compositionally biased region" description="Polar residues" evidence="1">
    <location>
        <begin position="13"/>
        <end position="27"/>
    </location>
</feature>
<dbReference type="AlphaFoldDB" id="A0AAW1SCD1"/>
<organism evidence="2 3">
    <name type="scientific">Apatococcus lobatus</name>
    <dbReference type="NCBI Taxonomy" id="904363"/>
    <lineage>
        <taxon>Eukaryota</taxon>
        <taxon>Viridiplantae</taxon>
        <taxon>Chlorophyta</taxon>
        <taxon>core chlorophytes</taxon>
        <taxon>Trebouxiophyceae</taxon>
        <taxon>Chlorellales</taxon>
        <taxon>Chlorellaceae</taxon>
        <taxon>Apatococcus</taxon>
    </lineage>
</organism>
<feature type="region of interest" description="Disordered" evidence="1">
    <location>
        <begin position="13"/>
        <end position="36"/>
    </location>
</feature>
<accession>A0AAW1SCD1</accession>
<keyword evidence="3" id="KW-1185">Reference proteome</keyword>
<gene>
    <name evidence="2" type="ORF">WJX74_005904</name>
</gene>
<evidence type="ECO:0000313" key="2">
    <source>
        <dbReference type="EMBL" id="KAK9843033.1"/>
    </source>
</evidence>
<feature type="compositionally biased region" description="Polar residues" evidence="1">
    <location>
        <begin position="219"/>
        <end position="245"/>
    </location>
</feature>